<evidence type="ECO:0000313" key="2">
    <source>
        <dbReference type="Proteomes" id="UP001165121"/>
    </source>
</evidence>
<name>A0A9W6XRS8_9STRA</name>
<comment type="caution">
    <text evidence="1">The sequence shown here is derived from an EMBL/GenBank/DDBJ whole genome shotgun (WGS) entry which is preliminary data.</text>
</comment>
<keyword evidence="2" id="KW-1185">Reference proteome</keyword>
<organism evidence="1 2">
    <name type="scientific">Phytophthora fragariaefolia</name>
    <dbReference type="NCBI Taxonomy" id="1490495"/>
    <lineage>
        <taxon>Eukaryota</taxon>
        <taxon>Sar</taxon>
        <taxon>Stramenopiles</taxon>
        <taxon>Oomycota</taxon>
        <taxon>Peronosporomycetes</taxon>
        <taxon>Peronosporales</taxon>
        <taxon>Peronosporaceae</taxon>
        <taxon>Phytophthora</taxon>
    </lineage>
</organism>
<dbReference type="Proteomes" id="UP001165121">
    <property type="component" value="Unassembled WGS sequence"/>
</dbReference>
<accession>A0A9W6XRS8</accession>
<dbReference type="EMBL" id="BSXT01001586">
    <property type="protein sequence ID" value="GMF43771.1"/>
    <property type="molecule type" value="Genomic_DNA"/>
</dbReference>
<protein>
    <submittedName>
        <fullName evidence="1">Unnamed protein product</fullName>
    </submittedName>
</protein>
<sequence>MVGISAKQLPYQALHAGGTVEHYSHAFVAGDSRGHRTTIVLAVDGTDPTFPVRVATKEAIPREMMVKRVVYRHGNSIEDTNWRKLHTFCSGAAVACVRGRRRLTESEYESVRSLSTDS</sequence>
<dbReference type="AlphaFoldDB" id="A0A9W6XRS8"/>
<proteinExistence type="predicted"/>
<gene>
    <name evidence="1" type="ORF">Pfra01_001494700</name>
</gene>
<reference evidence="1" key="1">
    <citation type="submission" date="2023-04" db="EMBL/GenBank/DDBJ databases">
        <title>Phytophthora fragariaefolia NBRC 109709.</title>
        <authorList>
            <person name="Ichikawa N."/>
            <person name="Sato H."/>
            <person name="Tonouchi N."/>
        </authorList>
    </citation>
    <scope>NUCLEOTIDE SEQUENCE</scope>
    <source>
        <strain evidence="1">NBRC 109709</strain>
    </source>
</reference>
<dbReference type="OrthoDB" id="167215at2759"/>
<evidence type="ECO:0000313" key="1">
    <source>
        <dbReference type="EMBL" id="GMF43771.1"/>
    </source>
</evidence>